<gene>
    <name evidence="2" type="ORF">BDN71DRAFT_236914</name>
</gene>
<accession>A0A9P6DC16</accession>
<dbReference type="Proteomes" id="UP000807025">
    <property type="component" value="Unassembled WGS sequence"/>
</dbReference>
<dbReference type="EMBL" id="MU154651">
    <property type="protein sequence ID" value="KAF9490030.1"/>
    <property type="molecule type" value="Genomic_DNA"/>
</dbReference>
<keyword evidence="3" id="KW-1185">Reference proteome</keyword>
<dbReference type="AlphaFoldDB" id="A0A9P6DC16"/>
<organism evidence="2 3">
    <name type="scientific">Pleurotus eryngii</name>
    <name type="common">Boletus of the steppes</name>
    <dbReference type="NCBI Taxonomy" id="5323"/>
    <lineage>
        <taxon>Eukaryota</taxon>
        <taxon>Fungi</taxon>
        <taxon>Dikarya</taxon>
        <taxon>Basidiomycota</taxon>
        <taxon>Agaricomycotina</taxon>
        <taxon>Agaricomycetes</taxon>
        <taxon>Agaricomycetidae</taxon>
        <taxon>Agaricales</taxon>
        <taxon>Pleurotineae</taxon>
        <taxon>Pleurotaceae</taxon>
        <taxon>Pleurotus</taxon>
    </lineage>
</organism>
<name>A0A9P6DC16_PLEER</name>
<protein>
    <submittedName>
        <fullName evidence="2">Uncharacterized protein</fullName>
    </submittedName>
</protein>
<sequence length="157" mass="15787">MNPPCISVLPTATPPSSSPTFNNSAIVPIGNGVYSCFAIPSAVPTIVPEPFPVSSSIITVPTVPITSSAITTEDVSSSFARRQEATTDTFTSASPTTVISATSTASSVSDTALPTYVCVPIPQATATGTDTVTPISSTFATATATDISSSFASVSAF</sequence>
<reference evidence="2" key="1">
    <citation type="submission" date="2020-11" db="EMBL/GenBank/DDBJ databases">
        <authorList>
            <consortium name="DOE Joint Genome Institute"/>
            <person name="Ahrendt S."/>
            <person name="Riley R."/>
            <person name="Andreopoulos W."/>
            <person name="Labutti K."/>
            <person name="Pangilinan J."/>
            <person name="Ruiz-Duenas F.J."/>
            <person name="Barrasa J.M."/>
            <person name="Sanchez-Garcia M."/>
            <person name="Camarero S."/>
            <person name="Miyauchi S."/>
            <person name="Serrano A."/>
            <person name="Linde D."/>
            <person name="Babiker R."/>
            <person name="Drula E."/>
            <person name="Ayuso-Fernandez I."/>
            <person name="Pacheco R."/>
            <person name="Padilla G."/>
            <person name="Ferreira P."/>
            <person name="Barriuso J."/>
            <person name="Kellner H."/>
            <person name="Castanera R."/>
            <person name="Alfaro M."/>
            <person name="Ramirez L."/>
            <person name="Pisabarro A.G."/>
            <person name="Kuo A."/>
            <person name="Tritt A."/>
            <person name="Lipzen A."/>
            <person name="He G."/>
            <person name="Yan M."/>
            <person name="Ng V."/>
            <person name="Cullen D."/>
            <person name="Martin F."/>
            <person name="Rosso M.-N."/>
            <person name="Henrissat B."/>
            <person name="Hibbett D."/>
            <person name="Martinez A.T."/>
            <person name="Grigoriev I.V."/>
        </authorList>
    </citation>
    <scope>NUCLEOTIDE SEQUENCE</scope>
    <source>
        <strain evidence="2">ATCC 90797</strain>
    </source>
</reference>
<comment type="caution">
    <text evidence="2">The sequence shown here is derived from an EMBL/GenBank/DDBJ whole genome shotgun (WGS) entry which is preliminary data.</text>
</comment>
<evidence type="ECO:0000313" key="3">
    <source>
        <dbReference type="Proteomes" id="UP000807025"/>
    </source>
</evidence>
<evidence type="ECO:0000256" key="1">
    <source>
        <dbReference type="SAM" id="MobiDB-lite"/>
    </source>
</evidence>
<evidence type="ECO:0000313" key="2">
    <source>
        <dbReference type="EMBL" id="KAF9490030.1"/>
    </source>
</evidence>
<feature type="region of interest" description="Disordered" evidence="1">
    <location>
        <begin position="1"/>
        <end position="20"/>
    </location>
</feature>
<proteinExistence type="predicted"/>